<keyword evidence="3" id="KW-1185">Reference proteome</keyword>
<dbReference type="AlphaFoldDB" id="A0A844YY54"/>
<feature type="signal peptide" evidence="1">
    <location>
        <begin position="1"/>
        <end position="24"/>
    </location>
</feature>
<sequence>MLFTRLLPMAAGLALAALPAFAMAATARDASASLDPQEMAEARAIIDVMFPPEKREEMMQDMMAEMVSQFAASIRLETIEDAGLRAILENYMANIPEMLRPTVNDHLPNLLGATAVAYVNRFTLAELQDIHAFARTPSGRRYLSSATSLVGDPAVAATNSEYFGQVQELNRQMSGRLRQQVADYLASHPEAAPQFTPQTG</sequence>
<feature type="chain" id="PRO_5032473957" description="DUF2059 domain-containing protein" evidence="1">
    <location>
        <begin position="25"/>
        <end position="200"/>
    </location>
</feature>
<keyword evidence="1" id="KW-0732">Signal</keyword>
<dbReference type="RefSeq" id="WP_160771599.1">
    <property type="nucleotide sequence ID" value="NZ_WTYV01000002.1"/>
</dbReference>
<protein>
    <recommendedName>
        <fullName evidence="4">DUF2059 domain-containing protein</fullName>
    </recommendedName>
</protein>
<organism evidence="2 3">
    <name type="scientific">Alteraurantiacibacter buctensis</name>
    <dbReference type="NCBI Taxonomy" id="1503981"/>
    <lineage>
        <taxon>Bacteria</taxon>
        <taxon>Pseudomonadati</taxon>
        <taxon>Pseudomonadota</taxon>
        <taxon>Alphaproteobacteria</taxon>
        <taxon>Sphingomonadales</taxon>
        <taxon>Erythrobacteraceae</taxon>
        <taxon>Alteraurantiacibacter</taxon>
    </lineage>
</organism>
<dbReference type="OrthoDB" id="7409988at2"/>
<dbReference type="EMBL" id="WTYV01000002">
    <property type="protein sequence ID" value="MXO71711.1"/>
    <property type="molecule type" value="Genomic_DNA"/>
</dbReference>
<accession>A0A844YY54</accession>
<dbReference type="Proteomes" id="UP000466966">
    <property type="component" value="Unassembled WGS sequence"/>
</dbReference>
<reference evidence="2 3" key="1">
    <citation type="submission" date="2019-12" db="EMBL/GenBank/DDBJ databases">
        <title>Genomic-based taxomic classification of the family Erythrobacteraceae.</title>
        <authorList>
            <person name="Xu L."/>
        </authorList>
    </citation>
    <scope>NUCLEOTIDE SEQUENCE [LARGE SCALE GENOMIC DNA]</scope>
    <source>
        <strain evidence="2 3">M0322</strain>
    </source>
</reference>
<comment type="caution">
    <text evidence="2">The sequence shown here is derived from an EMBL/GenBank/DDBJ whole genome shotgun (WGS) entry which is preliminary data.</text>
</comment>
<gene>
    <name evidence="2" type="ORF">GRI99_08665</name>
</gene>
<evidence type="ECO:0000256" key="1">
    <source>
        <dbReference type="SAM" id="SignalP"/>
    </source>
</evidence>
<proteinExistence type="predicted"/>
<name>A0A844YY54_9SPHN</name>
<evidence type="ECO:0008006" key="4">
    <source>
        <dbReference type="Google" id="ProtNLM"/>
    </source>
</evidence>
<evidence type="ECO:0000313" key="2">
    <source>
        <dbReference type="EMBL" id="MXO71711.1"/>
    </source>
</evidence>
<evidence type="ECO:0000313" key="3">
    <source>
        <dbReference type="Proteomes" id="UP000466966"/>
    </source>
</evidence>